<dbReference type="GO" id="GO:0015074">
    <property type="term" value="P:DNA integration"/>
    <property type="evidence" value="ECO:0007669"/>
    <property type="project" value="InterPro"/>
</dbReference>
<dbReference type="Gene3D" id="1.10.443.10">
    <property type="entry name" value="Intergrase catalytic core"/>
    <property type="match status" value="1"/>
</dbReference>
<dbReference type="InterPro" id="IPR011010">
    <property type="entry name" value="DNA_brk_join_enz"/>
</dbReference>
<keyword evidence="3" id="KW-1185">Reference proteome</keyword>
<dbReference type="InterPro" id="IPR013762">
    <property type="entry name" value="Integrase-like_cat_sf"/>
</dbReference>
<gene>
    <name evidence="2" type="ORF">AB1Y20_007721</name>
</gene>
<protein>
    <submittedName>
        <fullName evidence="2">Uncharacterized protein</fullName>
    </submittedName>
</protein>
<evidence type="ECO:0000313" key="3">
    <source>
        <dbReference type="Proteomes" id="UP001515480"/>
    </source>
</evidence>
<dbReference type="EMBL" id="JBGBPQ010000017">
    <property type="protein sequence ID" value="KAL1508133.1"/>
    <property type="molecule type" value="Genomic_DNA"/>
</dbReference>
<dbReference type="Proteomes" id="UP001515480">
    <property type="component" value="Unassembled WGS sequence"/>
</dbReference>
<organism evidence="2 3">
    <name type="scientific">Prymnesium parvum</name>
    <name type="common">Toxic golden alga</name>
    <dbReference type="NCBI Taxonomy" id="97485"/>
    <lineage>
        <taxon>Eukaryota</taxon>
        <taxon>Haptista</taxon>
        <taxon>Haptophyta</taxon>
        <taxon>Prymnesiophyceae</taxon>
        <taxon>Prymnesiales</taxon>
        <taxon>Prymnesiaceae</taxon>
        <taxon>Prymnesium</taxon>
    </lineage>
</organism>
<accession>A0AB34IYH0</accession>
<dbReference type="GO" id="GO:0003677">
    <property type="term" value="F:DNA binding"/>
    <property type="evidence" value="ECO:0007669"/>
    <property type="project" value="InterPro"/>
</dbReference>
<dbReference type="SUPFAM" id="SSF56349">
    <property type="entry name" value="DNA breaking-rejoining enzymes"/>
    <property type="match status" value="1"/>
</dbReference>
<dbReference type="GO" id="GO:0006310">
    <property type="term" value="P:DNA recombination"/>
    <property type="evidence" value="ECO:0007669"/>
    <property type="project" value="UniProtKB-KW"/>
</dbReference>
<evidence type="ECO:0000313" key="2">
    <source>
        <dbReference type="EMBL" id="KAL1508133.1"/>
    </source>
</evidence>
<reference evidence="2 3" key="1">
    <citation type="journal article" date="2024" name="Science">
        <title>Giant polyketide synthase enzymes in the biosynthesis of giant marine polyether toxins.</title>
        <authorList>
            <person name="Fallon T.R."/>
            <person name="Shende V.V."/>
            <person name="Wierzbicki I.H."/>
            <person name="Pendleton A.L."/>
            <person name="Watervoot N.F."/>
            <person name="Auber R.P."/>
            <person name="Gonzalez D.J."/>
            <person name="Wisecaver J.H."/>
            <person name="Moore B.S."/>
        </authorList>
    </citation>
    <scope>NUCLEOTIDE SEQUENCE [LARGE SCALE GENOMIC DNA]</scope>
    <source>
        <strain evidence="2 3">12B1</strain>
    </source>
</reference>
<comment type="caution">
    <text evidence="2">The sequence shown here is derived from an EMBL/GenBank/DDBJ whole genome shotgun (WGS) entry which is preliminary data.</text>
</comment>
<keyword evidence="1" id="KW-0233">DNA recombination</keyword>
<name>A0AB34IYH0_PRYPA</name>
<dbReference type="AlphaFoldDB" id="A0AB34IYH0"/>
<proteinExistence type="predicted"/>
<evidence type="ECO:0000256" key="1">
    <source>
        <dbReference type="ARBA" id="ARBA00023172"/>
    </source>
</evidence>
<sequence length="336" mass="35603">MWGAACLAPRCLLAPSWPRVSPPSLYPTPNTCISPLVTGSSVKTSLPDSREPLAQPPFPQCPPSRPSVAVTLTYDTNVPNAAACLRDIELRYPCTGALRGCTPLFADRAGGPYSHGFLGSLLNSALTFLYGSAVASLYTFHSYRSGLATALHAAGVSDAMIQLICRWMCPESLHVYRRIGTQEHEGSIRRAAAVDVDALQTVNAPKVSADAGFAELVSQLQGARGALAQKEFEAARQQLMHAPADGAGAPAPAQHPPVRPPHAHGLSALNVGDSAFIPRECWPGEPCDEHGGAGWTVTILALTRHTAMVKFPHARTPSGAPYAPVRVQLQVLRTLA</sequence>